<accession>A0A178K3E3</accession>
<sequence>MKKIALLLSLCFSAACTASVQSLPERLDAVRSDLLQSEPLASYDFRQLQSLYPHALLKPSSLLPQTAKYPLKSMRRLYAGSQTCKGPWPVSPLVTQPVVFTRAVCNNTKLPTGWFIRSGYIHPGGGSYAFRYIKKHPDSEERLSRFLHIQEKPLAPTNTELGRLQRMSSEEIDVFIAGAEAFVSNGELWVRNGNEYHIYGQPSWSVVLERYQLLFKRLNNTDFCLAKTGNICWQEEDQSQLTFYLLVGLGIANVALLIGWGVYRLRIRRRAMEERMLVLQILTHELRTPIASLAMTVEGFRRHFDALPESLYDEFRRLTEDSRRLRQLAEASKDYLQANQQQLSVAPVESYNEWIEFIAEPYEVNLVLPEEDKSVELNVYWLGTCIDNLLSNAHKYGVTPITLTSSFKDGKLIITVEDKGQLGAKDWSRLRKPFVSEKGLGLGLTIVESMIRRMGGRMKLTGPPTTFILEIPCESNSATG</sequence>
<comment type="caution">
    <text evidence="12">The sequence shown here is derived from an EMBL/GenBank/DDBJ whole genome shotgun (WGS) entry which is preliminary data.</text>
</comment>
<evidence type="ECO:0000256" key="3">
    <source>
        <dbReference type="ARBA" id="ARBA00012438"/>
    </source>
</evidence>
<comment type="catalytic activity">
    <reaction evidence="1">
        <text>ATP + protein L-histidine = ADP + protein N-phospho-L-histidine.</text>
        <dbReference type="EC" id="2.7.13.3"/>
    </reaction>
</comment>
<dbReference type="EMBL" id="LVHF01000033">
    <property type="protein sequence ID" value="OAN11607.1"/>
    <property type="molecule type" value="Genomic_DNA"/>
</dbReference>
<dbReference type="Pfam" id="PF02518">
    <property type="entry name" value="HATPase_c"/>
    <property type="match status" value="1"/>
</dbReference>
<dbReference type="PROSITE" id="PS50109">
    <property type="entry name" value="HIS_KIN"/>
    <property type="match status" value="1"/>
</dbReference>
<dbReference type="OrthoDB" id="5593498at2"/>
<evidence type="ECO:0000256" key="9">
    <source>
        <dbReference type="SAM" id="Phobius"/>
    </source>
</evidence>
<dbReference type="Gene3D" id="3.30.565.10">
    <property type="entry name" value="Histidine kinase-like ATPase, C-terminal domain"/>
    <property type="match status" value="1"/>
</dbReference>
<gene>
    <name evidence="12" type="ORF">A3K86_22080</name>
</gene>
<dbReference type="NCBIfam" id="NF041841">
    <property type="entry name" value="his_kin_VxrA"/>
    <property type="match status" value="1"/>
</dbReference>
<dbReference type="Pfam" id="PF00512">
    <property type="entry name" value="HisKA"/>
    <property type="match status" value="1"/>
</dbReference>
<dbReference type="CDD" id="cd00082">
    <property type="entry name" value="HisKA"/>
    <property type="match status" value="1"/>
</dbReference>
<evidence type="ECO:0000313" key="12">
    <source>
        <dbReference type="EMBL" id="OAN11607.1"/>
    </source>
</evidence>
<comment type="subcellular location">
    <subcellularLocation>
        <location evidence="2">Cell membrane</location>
        <topology evidence="2">Multi-pass membrane protein</topology>
    </subcellularLocation>
</comment>
<dbReference type="InterPro" id="IPR005467">
    <property type="entry name" value="His_kinase_dom"/>
</dbReference>
<dbReference type="InterPro" id="IPR003661">
    <property type="entry name" value="HisK_dim/P_dom"/>
</dbReference>
<dbReference type="PROSITE" id="PS51257">
    <property type="entry name" value="PROKAR_LIPOPROTEIN"/>
    <property type="match status" value="1"/>
</dbReference>
<evidence type="ECO:0000256" key="5">
    <source>
        <dbReference type="ARBA" id="ARBA00022553"/>
    </source>
</evidence>
<dbReference type="PANTHER" id="PTHR44936">
    <property type="entry name" value="SENSOR PROTEIN CREC"/>
    <property type="match status" value="1"/>
</dbReference>
<feature type="domain" description="Histidine kinase" evidence="11">
    <location>
        <begin position="281"/>
        <end position="475"/>
    </location>
</feature>
<keyword evidence="9" id="KW-1133">Transmembrane helix</keyword>
<evidence type="ECO:0000256" key="6">
    <source>
        <dbReference type="ARBA" id="ARBA00022679"/>
    </source>
</evidence>
<dbReference type="SUPFAM" id="SSF55874">
    <property type="entry name" value="ATPase domain of HSP90 chaperone/DNA topoisomerase II/histidine kinase"/>
    <property type="match status" value="1"/>
</dbReference>
<reference evidence="12 13" key="1">
    <citation type="submission" date="2016-03" db="EMBL/GenBank/DDBJ databases">
        <title>Photobacterium proteolyticum sp. nov. a protease producing bacterium isolated from ocean sediments of Laizhou Bay.</title>
        <authorList>
            <person name="Li Y."/>
        </authorList>
    </citation>
    <scope>NUCLEOTIDE SEQUENCE [LARGE SCALE GENOMIC DNA]</scope>
    <source>
        <strain evidence="12 13">R-40508</strain>
    </source>
</reference>
<name>A0A178K3E3_9GAMM</name>
<dbReference type="SMART" id="SM00387">
    <property type="entry name" value="HATPase_c"/>
    <property type="match status" value="1"/>
</dbReference>
<feature type="signal peptide" evidence="10">
    <location>
        <begin position="1"/>
        <end position="18"/>
    </location>
</feature>
<feature type="transmembrane region" description="Helical" evidence="9">
    <location>
        <begin position="241"/>
        <end position="263"/>
    </location>
</feature>
<keyword evidence="8" id="KW-0902">Two-component regulatory system</keyword>
<dbReference type="GO" id="GO:0005886">
    <property type="term" value="C:plasma membrane"/>
    <property type="evidence" value="ECO:0007669"/>
    <property type="project" value="UniProtKB-SubCell"/>
</dbReference>
<dbReference type="InterPro" id="IPR003594">
    <property type="entry name" value="HATPase_dom"/>
</dbReference>
<evidence type="ECO:0000256" key="1">
    <source>
        <dbReference type="ARBA" id="ARBA00000085"/>
    </source>
</evidence>
<dbReference type="InterPro" id="IPR021821">
    <property type="entry name" value="VxrA_SD"/>
</dbReference>
<evidence type="ECO:0000256" key="2">
    <source>
        <dbReference type="ARBA" id="ARBA00004651"/>
    </source>
</evidence>
<evidence type="ECO:0000256" key="8">
    <source>
        <dbReference type="ARBA" id="ARBA00023012"/>
    </source>
</evidence>
<dbReference type="AlphaFoldDB" id="A0A178K3E3"/>
<dbReference type="EC" id="2.7.13.3" evidence="3"/>
<dbReference type="SMART" id="SM00388">
    <property type="entry name" value="HisKA"/>
    <property type="match status" value="1"/>
</dbReference>
<keyword evidence="9" id="KW-0472">Membrane</keyword>
<dbReference type="InterPro" id="IPR036890">
    <property type="entry name" value="HATPase_C_sf"/>
</dbReference>
<dbReference type="RefSeq" id="WP_068336750.1">
    <property type="nucleotide sequence ID" value="NZ_LVHF01000033.1"/>
</dbReference>
<dbReference type="InterPro" id="IPR050980">
    <property type="entry name" value="2C_sensor_his_kinase"/>
</dbReference>
<keyword evidence="4" id="KW-1003">Cell membrane</keyword>
<dbReference type="Proteomes" id="UP000078503">
    <property type="component" value="Unassembled WGS sequence"/>
</dbReference>
<organism evidence="12 13">
    <name type="scientific">Photobacterium jeanii</name>
    <dbReference type="NCBI Taxonomy" id="858640"/>
    <lineage>
        <taxon>Bacteria</taxon>
        <taxon>Pseudomonadati</taxon>
        <taxon>Pseudomonadota</taxon>
        <taxon>Gammaproteobacteria</taxon>
        <taxon>Vibrionales</taxon>
        <taxon>Vibrionaceae</taxon>
        <taxon>Photobacterium</taxon>
    </lineage>
</organism>
<keyword evidence="7 12" id="KW-0418">Kinase</keyword>
<keyword evidence="13" id="KW-1185">Reference proteome</keyword>
<evidence type="ECO:0000259" key="11">
    <source>
        <dbReference type="PROSITE" id="PS50109"/>
    </source>
</evidence>
<evidence type="ECO:0000313" key="13">
    <source>
        <dbReference type="Proteomes" id="UP000078503"/>
    </source>
</evidence>
<dbReference type="PANTHER" id="PTHR44936:SF9">
    <property type="entry name" value="SENSOR PROTEIN CREC"/>
    <property type="match status" value="1"/>
</dbReference>
<dbReference type="SUPFAM" id="SSF47384">
    <property type="entry name" value="Homodimeric domain of signal transducing histidine kinase"/>
    <property type="match status" value="1"/>
</dbReference>
<keyword evidence="6" id="KW-0808">Transferase</keyword>
<dbReference type="STRING" id="858640.A3K86_22080"/>
<dbReference type="Pfam" id="PF11884">
    <property type="entry name" value="DUF3404"/>
    <property type="match status" value="1"/>
</dbReference>
<dbReference type="GO" id="GO:0000155">
    <property type="term" value="F:phosphorelay sensor kinase activity"/>
    <property type="evidence" value="ECO:0007669"/>
    <property type="project" value="InterPro"/>
</dbReference>
<evidence type="ECO:0000256" key="7">
    <source>
        <dbReference type="ARBA" id="ARBA00022777"/>
    </source>
</evidence>
<proteinExistence type="predicted"/>
<keyword evidence="9" id="KW-0812">Transmembrane</keyword>
<evidence type="ECO:0000256" key="10">
    <source>
        <dbReference type="SAM" id="SignalP"/>
    </source>
</evidence>
<evidence type="ECO:0000256" key="4">
    <source>
        <dbReference type="ARBA" id="ARBA00022475"/>
    </source>
</evidence>
<protein>
    <recommendedName>
        <fullName evidence="3">histidine kinase</fullName>
        <ecNumber evidence="3">2.7.13.3</ecNumber>
    </recommendedName>
</protein>
<dbReference type="InterPro" id="IPR036097">
    <property type="entry name" value="HisK_dim/P_sf"/>
</dbReference>
<feature type="chain" id="PRO_5008089985" description="histidine kinase" evidence="10">
    <location>
        <begin position="19"/>
        <end position="480"/>
    </location>
</feature>
<keyword evidence="10" id="KW-0732">Signal</keyword>
<dbReference type="Gene3D" id="1.10.287.130">
    <property type="match status" value="1"/>
</dbReference>
<dbReference type="InterPro" id="IPR049705">
    <property type="entry name" value="VxrA-like"/>
</dbReference>
<keyword evidence="5" id="KW-0597">Phosphoprotein</keyword>